<dbReference type="Gene3D" id="3.10.450.50">
    <property type="match status" value="1"/>
</dbReference>
<protein>
    <recommendedName>
        <fullName evidence="3">SnoaL-like domain-containing protein</fullName>
    </recommendedName>
</protein>
<evidence type="ECO:0000313" key="2">
    <source>
        <dbReference type="Proteomes" id="UP000668403"/>
    </source>
</evidence>
<dbReference type="RefSeq" id="WP_208239111.1">
    <property type="nucleotide sequence ID" value="NZ_BAAAQU010000002.1"/>
</dbReference>
<dbReference type="EMBL" id="JAGFBF010000005">
    <property type="protein sequence ID" value="MBO2990255.1"/>
    <property type="molecule type" value="Genomic_DNA"/>
</dbReference>
<gene>
    <name evidence="1" type="ORF">J4H85_09655</name>
</gene>
<name>A0A939TUZ2_9MICO</name>
<organism evidence="1 2">
    <name type="scientific">Leucobacter tardus</name>
    <dbReference type="NCBI Taxonomy" id="501483"/>
    <lineage>
        <taxon>Bacteria</taxon>
        <taxon>Bacillati</taxon>
        <taxon>Actinomycetota</taxon>
        <taxon>Actinomycetes</taxon>
        <taxon>Micrococcales</taxon>
        <taxon>Microbacteriaceae</taxon>
        <taxon>Leucobacter</taxon>
    </lineage>
</organism>
<evidence type="ECO:0000313" key="1">
    <source>
        <dbReference type="EMBL" id="MBO2990255.1"/>
    </source>
</evidence>
<reference evidence="1" key="1">
    <citation type="submission" date="2021-03" db="EMBL/GenBank/DDBJ databases">
        <title>Leucobacter chromiisoli sp. nov., isolated from chromium-containing soil of chemical plant.</title>
        <authorList>
            <person name="Xu Z."/>
        </authorList>
    </citation>
    <scope>NUCLEOTIDE SEQUENCE</scope>
    <source>
        <strain evidence="1">K 70/01</strain>
    </source>
</reference>
<proteinExistence type="predicted"/>
<accession>A0A939TUZ2</accession>
<comment type="caution">
    <text evidence="1">The sequence shown here is derived from an EMBL/GenBank/DDBJ whole genome shotgun (WGS) entry which is preliminary data.</text>
</comment>
<evidence type="ECO:0008006" key="3">
    <source>
        <dbReference type="Google" id="ProtNLM"/>
    </source>
</evidence>
<dbReference type="Proteomes" id="UP000668403">
    <property type="component" value="Unassembled WGS sequence"/>
</dbReference>
<keyword evidence="2" id="KW-1185">Reference proteome</keyword>
<dbReference type="AlphaFoldDB" id="A0A939TUZ2"/>
<sequence>MKITAPNDCGNAPRIGIVTDFITWWAGGDTEHLGEWLTDEASWTIAGQKPAEGALDLESVVPPFTVAHVDIRSVITHGRLASCDGTVTAGDARLDFSHAFRFASTAKTAKIAEVRSYLVPGV</sequence>
<dbReference type="SUPFAM" id="SSF54427">
    <property type="entry name" value="NTF2-like"/>
    <property type="match status" value="1"/>
</dbReference>
<dbReference type="InterPro" id="IPR032710">
    <property type="entry name" value="NTF2-like_dom_sf"/>
</dbReference>